<dbReference type="HAMAP" id="MF_00361">
    <property type="entry name" value="NAD_kinase"/>
    <property type="match status" value="1"/>
</dbReference>
<dbReference type="EMBL" id="LT598461">
    <property type="protein sequence ID" value="SCU97146.1"/>
    <property type="molecule type" value="Genomic_DNA"/>
</dbReference>
<feature type="compositionally biased region" description="Low complexity" evidence="6">
    <location>
        <begin position="7"/>
        <end position="21"/>
    </location>
</feature>
<dbReference type="InterPro" id="IPR017437">
    <property type="entry name" value="ATP-NAD_kinase_PpnK-typ_C"/>
</dbReference>
<evidence type="ECO:0000313" key="7">
    <source>
        <dbReference type="EMBL" id="SCU97146.1"/>
    </source>
</evidence>
<dbReference type="OrthoDB" id="24581at2759"/>
<feature type="compositionally biased region" description="Acidic residues" evidence="6">
    <location>
        <begin position="496"/>
        <end position="505"/>
    </location>
</feature>
<dbReference type="Proteomes" id="UP000190274">
    <property type="component" value="Chromosome H"/>
</dbReference>
<organism evidence="7 8">
    <name type="scientific">Lachancea dasiensis</name>
    <dbReference type="NCBI Taxonomy" id="1072105"/>
    <lineage>
        <taxon>Eukaryota</taxon>
        <taxon>Fungi</taxon>
        <taxon>Dikarya</taxon>
        <taxon>Ascomycota</taxon>
        <taxon>Saccharomycotina</taxon>
        <taxon>Saccharomycetes</taxon>
        <taxon>Saccharomycetales</taxon>
        <taxon>Saccharomycetaceae</taxon>
        <taxon>Lachancea</taxon>
    </lineage>
</organism>
<evidence type="ECO:0000256" key="6">
    <source>
        <dbReference type="SAM" id="MobiDB-lite"/>
    </source>
</evidence>
<accession>A0A1G4K0V7</accession>
<keyword evidence="3" id="KW-0418">Kinase</keyword>
<dbReference type="GO" id="GO:0003951">
    <property type="term" value="F:NAD+ kinase activity"/>
    <property type="evidence" value="ECO:0007669"/>
    <property type="project" value="InterPro"/>
</dbReference>
<proteinExistence type="inferred from homology"/>
<dbReference type="InterPro" id="IPR002504">
    <property type="entry name" value="NADK"/>
</dbReference>
<dbReference type="PANTHER" id="PTHR20275">
    <property type="entry name" value="NAD KINASE"/>
    <property type="match status" value="1"/>
</dbReference>
<dbReference type="GO" id="GO:0006741">
    <property type="term" value="P:NADP+ biosynthetic process"/>
    <property type="evidence" value="ECO:0007669"/>
    <property type="project" value="InterPro"/>
</dbReference>
<dbReference type="InterPro" id="IPR016064">
    <property type="entry name" value="NAD/diacylglycerol_kinase_sf"/>
</dbReference>
<name>A0A1G4K0V7_9SACH</name>
<sequence>MGRDWDSPASSPLSRELSPLSRTLTEDTAKTSANTAVKDKSDFKAKSKRSKSVSHLADKNKILGSRMTPLVSEEPPAGVIDNEIDVDNATEPVDTAEKVFRRLSVGSNDMRRATSHAQLSSTTHGMRLLSKDIQKSMVVLEVKKLMIVTKKQDSSLVYLTREMVEWILVNYPAMEIYIDESIENSHRFDTNGIIRDSRCGSNRIKCWTPELVAKKDNFFDLIITLGGDGTVLYVSSLFQRSIPPVMSFSLGSLGFLTNFNYENFRQSLPRVLNSKIRSKMRMRLSCRVFRKRKCNKDGSRPRKKFSMIGEYHVLNELTIDRGPSAFISMLEVFGDNSLLTVAQADGLIIATPTGSTAYSLSAGGSLVYPSVNAIAVTPICPHTLSFRPIILPDSMKLKVKVPLNSRSTAWAAFDGKNRVELFKGDYICITASPHSFPTLESSPTEFIDSISRTLNWNAREPQKSFAHMLSQKNQKNYVSDTEKQKQDQPEVRAPSDDEEEDDYTTDSENTLTKPKAASALHTPKLKPNFQL</sequence>
<dbReference type="Gene3D" id="2.60.200.30">
    <property type="entry name" value="Probable inorganic polyphosphate/atp-NAD kinase, domain 2"/>
    <property type="match status" value="1"/>
</dbReference>
<feature type="region of interest" description="Disordered" evidence="6">
    <location>
        <begin position="1"/>
        <end position="55"/>
    </location>
</feature>
<feature type="region of interest" description="Disordered" evidence="6">
    <location>
        <begin position="474"/>
        <end position="531"/>
    </location>
</feature>
<evidence type="ECO:0000256" key="1">
    <source>
        <dbReference type="ARBA" id="ARBA00010995"/>
    </source>
</evidence>
<keyword evidence="5" id="KW-0520">NAD</keyword>
<dbReference type="PANTHER" id="PTHR20275:SF0">
    <property type="entry name" value="NAD KINASE"/>
    <property type="match status" value="1"/>
</dbReference>
<dbReference type="SUPFAM" id="SSF111331">
    <property type="entry name" value="NAD kinase/diacylglycerol kinase-like"/>
    <property type="match status" value="1"/>
</dbReference>
<reference evidence="7 8" key="1">
    <citation type="submission" date="2016-03" db="EMBL/GenBank/DDBJ databases">
        <authorList>
            <person name="Devillers H."/>
        </authorList>
    </citation>
    <scope>NUCLEOTIDE SEQUENCE [LARGE SCALE GENOMIC DNA]</scope>
    <source>
        <strain evidence="7">CBS 10888</strain>
    </source>
</reference>
<dbReference type="GO" id="GO:0019674">
    <property type="term" value="P:NAD+ metabolic process"/>
    <property type="evidence" value="ECO:0007669"/>
    <property type="project" value="InterPro"/>
</dbReference>
<dbReference type="Pfam" id="PF20143">
    <property type="entry name" value="NAD_kinase_C"/>
    <property type="match status" value="1"/>
</dbReference>
<dbReference type="STRING" id="1266660.A0A1G4K0V7"/>
<comment type="similarity">
    <text evidence="1">Belongs to the NAD kinase family.</text>
</comment>
<evidence type="ECO:0000256" key="3">
    <source>
        <dbReference type="ARBA" id="ARBA00022777"/>
    </source>
</evidence>
<feature type="compositionally biased region" description="Basic and acidic residues" evidence="6">
    <location>
        <begin position="480"/>
        <end position="495"/>
    </location>
</feature>
<evidence type="ECO:0000256" key="2">
    <source>
        <dbReference type="ARBA" id="ARBA00022679"/>
    </source>
</evidence>
<gene>
    <name evidence="7" type="ORF">LADA_0H04742G</name>
</gene>
<dbReference type="Gene3D" id="3.40.50.10330">
    <property type="entry name" value="Probable inorganic polyphosphate/atp-NAD kinase, domain 1"/>
    <property type="match status" value="1"/>
</dbReference>
<evidence type="ECO:0000256" key="4">
    <source>
        <dbReference type="ARBA" id="ARBA00022857"/>
    </source>
</evidence>
<evidence type="ECO:0000256" key="5">
    <source>
        <dbReference type="ARBA" id="ARBA00023027"/>
    </source>
</evidence>
<dbReference type="InterPro" id="IPR017438">
    <property type="entry name" value="ATP-NAD_kinase_N"/>
</dbReference>
<keyword evidence="8" id="KW-1185">Reference proteome</keyword>
<dbReference type="Pfam" id="PF01513">
    <property type="entry name" value="NAD_kinase"/>
    <property type="match status" value="1"/>
</dbReference>
<dbReference type="AlphaFoldDB" id="A0A1G4K0V7"/>
<protein>
    <submittedName>
        <fullName evidence="7">LADA_0H04742g1_1</fullName>
    </submittedName>
</protein>
<evidence type="ECO:0000313" key="8">
    <source>
        <dbReference type="Proteomes" id="UP000190274"/>
    </source>
</evidence>
<dbReference type="FunFam" id="2.60.200.30:FF:000005">
    <property type="entry name" value="NAD+ kinase Utr1"/>
    <property type="match status" value="1"/>
</dbReference>
<keyword evidence="2" id="KW-0808">Transferase</keyword>
<keyword evidence="4" id="KW-0521">NADP</keyword>